<name>A5W5V4_PSEP1</name>
<dbReference type="AlphaFoldDB" id="A5W5V4"/>
<dbReference type="KEGG" id="ppf:Pput_3388"/>
<reference evidence="1" key="1">
    <citation type="submission" date="2007-05" db="EMBL/GenBank/DDBJ databases">
        <title>Complete sequence of Pseudomonas putida F1.</title>
        <authorList>
            <consortium name="US DOE Joint Genome Institute"/>
            <person name="Copeland A."/>
            <person name="Lucas S."/>
            <person name="Lapidus A."/>
            <person name="Barry K."/>
            <person name="Detter J.C."/>
            <person name="Glavina del Rio T."/>
            <person name="Hammon N."/>
            <person name="Israni S."/>
            <person name="Dalin E."/>
            <person name="Tice H."/>
            <person name="Pitluck S."/>
            <person name="Chain P."/>
            <person name="Malfatti S."/>
            <person name="Shin M."/>
            <person name="Vergez L."/>
            <person name="Schmutz J."/>
            <person name="Larimer F."/>
            <person name="Land M."/>
            <person name="Hauser L."/>
            <person name="Kyrpides N."/>
            <person name="Lykidis A."/>
            <person name="Parales R."/>
            <person name="Richardson P."/>
        </authorList>
    </citation>
    <scope>NUCLEOTIDE SEQUENCE [LARGE SCALE GENOMIC DNA]</scope>
    <source>
        <strain evidence="1">F1</strain>
    </source>
</reference>
<proteinExistence type="predicted"/>
<evidence type="ECO:0008006" key="2">
    <source>
        <dbReference type="Google" id="ProtNLM"/>
    </source>
</evidence>
<protein>
    <recommendedName>
        <fullName evidence="2">Phage-like protein</fullName>
    </recommendedName>
</protein>
<accession>A5W5V4</accession>
<dbReference type="HOGENOM" id="CLU_125455_0_0_6"/>
<sequence>MNYQSVVAAVVRALAAETINSAGGCDFEPKVQAAKQKGAIVGKEAAFLIDCMVFSRLHKNLSASHWRHLVAKYSTHVDRKHAAIEELTRTHRSPAPDRFRQCAILTWAMPKLPGVDGKRSTSVLPAAWYDMDNWSDDPHPIKPQERWRRDIRRALEREVDAALVESQHILDHEGLLVANVA</sequence>
<evidence type="ECO:0000313" key="1">
    <source>
        <dbReference type="EMBL" id="ABQ79514.1"/>
    </source>
</evidence>
<gene>
    <name evidence="1" type="ordered locus">Pput_3388</name>
</gene>
<organism evidence="1">
    <name type="scientific">Pseudomonas putida (strain ATCC 700007 / DSM 6899 / JCM 31910 / BCRC 17059 / LMG 24140 / F1)</name>
    <dbReference type="NCBI Taxonomy" id="351746"/>
    <lineage>
        <taxon>Bacteria</taxon>
        <taxon>Pseudomonadati</taxon>
        <taxon>Pseudomonadota</taxon>
        <taxon>Gammaproteobacteria</taxon>
        <taxon>Pseudomonadales</taxon>
        <taxon>Pseudomonadaceae</taxon>
        <taxon>Pseudomonas</taxon>
    </lineage>
</organism>
<dbReference type="EMBL" id="CP000712">
    <property type="protein sequence ID" value="ABQ79514.1"/>
    <property type="molecule type" value="Genomic_DNA"/>
</dbReference>